<name>A0A1G5QVX2_9GAMM</name>
<dbReference type="RefSeq" id="WP_092998531.1">
    <property type="nucleotide sequence ID" value="NZ_FMWD01000010.1"/>
</dbReference>
<feature type="transmembrane region" description="Helical" evidence="2">
    <location>
        <begin position="21"/>
        <end position="44"/>
    </location>
</feature>
<feature type="transmembrane region" description="Helical" evidence="2">
    <location>
        <begin position="139"/>
        <end position="159"/>
    </location>
</feature>
<proteinExistence type="predicted"/>
<gene>
    <name evidence="3" type="ORF">SAMN03097708_02869</name>
</gene>
<dbReference type="Proteomes" id="UP000199648">
    <property type="component" value="Unassembled WGS sequence"/>
</dbReference>
<dbReference type="EMBL" id="FMWD01000010">
    <property type="protein sequence ID" value="SCZ65700.1"/>
    <property type="molecule type" value="Genomic_DNA"/>
</dbReference>
<protein>
    <submittedName>
        <fullName evidence="3">Uncharacterized membrane protein</fullName>
    </submittedName>
</protein>
<organism evidence="3 4">
    <name type="scientific">Thiohalomonas denitrificans</name>
    <dbReference type="NCBI Taxonomy" id="415747"/>
    <lineage>
        <taxon>Bacteria</taxon>
        <taxon>Pseudomonadati</taxon>
        <taxon>Pseudomonadota</taxon>
        <taxon>Gammaproteobacteria</taxon>
        <taxon>Thiohalomonadales</taxon>
        <taxon>Thiohalomonadaceae</taxon>
        <taxon>Thiohalomonas</taxon>
    </lineage>
</organism>
<dbReference type="OrthoDB" id="2955631at2"/>
<keyword evidence="4" id="KW-1185">Reference proteome</keyword>
<sequence>MKTRIANVWQELRSSFWFVPVLMALLAAMLSFVTLALDAAPGLLPQATSWFWSGEPQGARDMLTTIAASMITVAGMVFSITVVALTLAANQFGPRLLRNFMRDPGNQVVLGTFIATFLYCLLVLRAVGGANDTVFIPHFSVTVAVALAVASLAVLIYFIHHVSMSLQVENLASGIATELAEGIDNLFPEKLGTALEPNTYSEFSVPEAAGEELKTVVTRHSGYLQAIENENLMATAERHDLLLCVHSIPGEFARDGTVLLVAWPVERCSDEVAEAIAAMFVIGRQRTSTQDVTYPMQQLVSIAVRALSPGINDPLTAVTCIDWIGNGLGHLAERKIPSPFRLDRTGRLRVIAPTLNFAELADVAFNQIRQMGAGHLSVMLRLLESIETNGRRVHRPEDRVALAHHARWIAEQTRRAGHHHRDLEMVELLYERVARSLSGDGGDEEDDVGSSASDRM</sequence>
<keyword evidence="2" id="KW-0472">Membrane</keyword>
<feature type="region of interest" description="Disordered" evidence="1">
    <location>
        <begin position="437"/>
        <end position="456"/>
    </location>
</feature>
<feature type="transmembrane region" description="Helical" evidence="2">
    <location>
        <begin position="108"/>
        <end position="127"/>
    </location>
</feature>
<dbReference type="AlphaFoldDB" id="A0A1G5QVX2"/>
<reference evidence="3 4" key="1">
    <citation type="submission" date="2016-10" db="EMBL/GenBank/DDBJ databases">
        <authorList>
            <person name="de Groot N.N."/>
        </authorList>
    </citation>
    <scope>NUCLEOTIDE SEQUENCE [LARGE SCALE GENOMIC DNA]</scope>
    <source>
        <strain evidence="3 4">HLD2</strain>
    </source>
</reference>
<dbReference type="STRING" id="415747.SAMN03097708_02869"/>
<accession>A0A1G5QVX2</accession>
<feature type="transmembrane region" description="Helical" evidence="2">
    <location>
        <begin position="64"/>
        <end position="87"/>
    </location>
</feature>
<keyword evidence="2" id="KW-1133">Transmembrane helix</keyword>
<evidence type="ECO:0000313" key="4">
    <source>
        <dbReference type="Proteomes" id="UP000199648"/>
    </source>
</evidence>
<dbReference type="InterPro" id="IPR018723">
    <property type="entry name" value="DUF2254_membrane"/>
</dbReference>
<dbReference type="Pfam" id="PF10011">
    <property type="entry name" value="DUF2254"/>
    <property type="match status" value="1"/>
</dbReference>
<evidence type="ECO:0000256" key="1">
    <source>
        <dbReference type="SAM" id="MobiDB-lite"/>
    </source>
</evidence>
<keyword evidence="2" id="KW-0812">Transmembrane</keyword>
<evidence type="ECO:0000313" key="3">
    <source>
        <dbReference type="EMBL" id="SCZ65700.1"/>
    </source>
</evidence>
<evidence type="ECO:0000256" key="2">
    <source>
        <dbReference type="SAM" id="Phobius"/>
    </source>
</evidence>